<evidence type="ECO:0000256" key="3">
    <source>
        <dbReference type="ARBA" id="ARBA00023163"/>
    </source>
</evidence>
<dbReference type="OrthoDB" id="964482at2"/>
<feature type="domain" description="HTH luxR-type" evidence="4">
    <location>
        <begin position="174"/>
        <end position="239"/>
    </location>
</feature>
<dbReference type="InterPro" id="IPR013655">
    <property type="entry name" value="PAS_fold_3"/>
</dbReference>
<name>A0A239LLC7_EKHLU</name>
<dbReference type="PANTHER" id="PTHR44688">
    <property type="entry name" value="DNA-BINDING TRANSCRIPTIONAL ACTIVATOR DEVR_DOSR"/>
    <property type="match status" value="1"/>
</dbReference>
<dbReference type="PROSITE" id="PS50112">
    <property type="entry name" value="PAS"/>
    <property type="match status" value="1"/>
</dbReference>
<dbReference type="RefSeq" id="WP_089358032.1">
    <property type="nucleotide sequence ID" value="NZ_FZPD01000005.1"/>
</dbReference>
<keyword evidence="1" id="KW-0805">Transcription regulation</keyword>
<dbReference type="PROSITE" id="PS00622">
    <property type="entry name" value="HTH_LUXR_1"/>
    <property type="match status" value="1"/>
</dbReference>
<feature type="domain" description="PAS" evidence="5">
    <location>
        <begin position="49"/>
        <end position="79"/>
    </location>
</feature>
<evidence type="ECO:0000259" key="5">
    <source>
        <dbReference type="PROSITE" id="PS50112"/>
    </source>
</evidence>
<dbReference type="Gene3D" id="3.30.450.20">
    <property type="entry name" value="PAS domain"/>
    <property type="match status" value="1"/>
</dbReference>
<protein>
    <submittedName>
        <fullName evidence="6">PAS fold-containing protein</fullName>
    </submittedName>
</protein>
<evidence type="ECO:0000313" key="7">
    <source>
        <dbReference type="Proteomes" id="UP000198393"/>
    </source>
</evidence>
<dbReference type="Pfam" id="PF00196">
    <property type="entry name" value="GerE"/>
    <property type="match status" value="1"/>
</dbReference>
<dbReference type="InterPro" id="IPR036388">
    <property type="entry name" value="WH-like_DNA-bd_sf"/>
</dbReference>
<dbReference type="GO" id="GO:0006355">
    <property type="term" value="P:regulation of DNA-templated transcription"/>
    <property type="evidence" value="ECO:0007669"/>
    <property type="project" value="InterPro"/>
</dbReference>
<dbReference type="EMBL" id="FZPD01000005">
    <property type="protein sequence ID" value="SNT31477.1"/>
    <property type="molecule type" value="Genomic_DNA"/>
</dbReference>
<evidence type="ECO:0000256" key="1">
    <source>
        <dbReference type="ARBA" id="ARBA00023015"/>
    </source>
</evidence>
<dbReference type="AlphaFoldDB" id="A0A239LLC7"/>
<dbReference type="CDD" id="cd06170">
    <property type="entry name" value="LuxR_C_like"/>
    <property type="match status" value="1"/>
</dbReference>
<dbReference type="PROSITE" id="PS50043">
    <property type="entry name" value="HTH_LUXR_2"/>
    <property type="match status" value="1"/>
</dbReference>
<proteinExistence type="predicted"/>
<dbReference type="Gene3D" id="1.10.10.10">
    <property type="entry name" value="Winged helix-like DNA-binding domain superfamily/Winged helix DNA-binding domain"/>
    <property type="match status" value="1"/>
</dbReference>
<keyword evidence="2" id="KW-0238">DNA-binding</keyword>
<dbReference type="SUPFAM" id="SSF55785">
    <property type="entry name" value="PYP-like sensor domain (PAS domain)"/>
    <property type="match status" value="1"/>
</dbReference>
<dbReference type="InterPro" id="IPR016032">
    <property type="entry name" value="Sig_transdc_resp-reg_C-effctor"/>
</dbReference>
<keyword evidence="3" id="KW-0804">Transcription</keyword>
<evidence type="ECO:0000313" key="6">
    <source>
        <dbReference type="EMBL" id="SNT31477.1"/>
    </source>
</evidence>
<dbReference type="InterPro" id="IPR035965">
    <property type="entry name" value="PAS-like_dom_sf"/>
</dbReference>
<organism evidence="6 7">
    <name type="scientific">Ekhidna lutea</name>
    <dbReference type="NCBI Taxonomy" id="447679"/>
    <lineage>
        <taxon>Bacteria</taxon>
        <taxon>Pseudomonadati</taxon>
        <taxon>Bacteroidota</taxon>
        <taxon>Cytophagia</taxon>
        <taxon>Cytophagales</taxon>
        <taxon>Reichenbachiellaceae</taxon>
        <taxon>Ekhidna</taxon>
    </lineage>
</organism>
<reference evidence="6 7" key="1">
    <citation type="submission" date="2017-06" db="EMBL/GenBank/DDBJ databases">
        <authorList>
            <person name="Kim H.J."/>
            <person name="Triplett B.A."/>
        </authorList>
    </citation>
    <scope>NUCLEOTIDE SEQUENCE [LARGE SCALE GENOMIC DNA]</scope>
    <source>
        <strain evidence="6 7">DSM 19307</strain>
    </source>
</reference>
<accession>A0A239LLC7</accession>
<gene>
    <name evidence="6" type="ORF">SAMN05421640_3374</name>
</gene>
<evidence type="ECO:0000259" key="4">
    <source>
        <dbReference type="PROSITE" id="PS50043"/>
    </source>
</evidence>
<dbReference type="Proteomes" id="UP000198393">
    <property type="component" value="Unassembled WGS sequence"/>
</dbReference>
<dbReference type="PANTHER" id="PTHR44688:SF16">
    <property type="entry name" value="DNA-BINDING TRANSCRIPTIONAL ACTIVATOR DEVR_DOSR"/>
    <property type="match status" value="1"/>
</dbReference>
<dbReference type="SMART" id="SM00421">
    <property type="entry name" value="HTH_LUXR"/>
    <property type="match status" value="1"/>
</dbReference>
<keyword evidence="7" id="KW-1185">Reference proteome</keyword>
<dbReference type="Pfam" id="PF08447">
    <property type="entry name" value="PAS_3"/>
    <property type="match status" value="1"/>
</dbReference>
<evidence type="ECO:0000256" key="2">
    <source>
        <dbReference type="ARBA" id="ARBA00023125"/>
    </source>
</evidence>
<dbReference type="InterPro" id="IPR000014">
    <property type="entry name" value="PAS"/>
</dbReference>
<dbReference type="InterPro" id="IPR000792">
    <property type="entry name" value="Tscrpt_reg_LuxR_C"/>
</dbReference>
<dbReference type="GO" id="GO:0003677">
    <property type="term" value="F:DNA binding"/>
    <property type="evidence" value="ECO:0007669"/>
    <property type="project" value="UniProtKB-KW"/>
</dbReference>
<sequence>MGYESKNIAIDDLKGVFEPSANSEEQVVRDYFSVESQGPTYEVGKDQFHINKRVRRIVGYSTSELKSLDDLYALIHPNDLDFALDFSIKAISFSNRKIDDLFTCRTQSVFRMKGKGGNYRLVNRESLISGAKDGKITRNVTYLNDISWMKGVKSGSWKVEGDHAELFDYKYSEIEGFSDVLTSREAEILRLLARGFHSRDIAEALQISRLTVDTHRRNMLRKVDVANTPELLTLARDMNLF</sequence>
<dbReference type="SUPFAM" id="SSF46894">
    <property type="entry name" value="C-terminal effector domain of the bipartite response regulators"/>
    <property type="match status" value="1"/>
</dbReference>
<dbReference type="PRINTS" id="PR00038">
    <property type="entry name" value="HTHLUXR"/>
</dbReference>